<evidence type="ECO:0000313" key="2">
    <source>
        <dbReference type="EMBL" id="SIS99627.1"/>
    </source>
</evidence>
<dbReference type="Pfam" id="PF20247">
    <property type="entry name" value="DUF6602"/>
    <property type="match status" value="1"/>
</dbReference>
<dbReference type="InterPro" id="IPR046537">
    <property type="entry name" value="DUF6602"/>
</dbReference>
<evidence type="ECO:0000313" key="3">
    <source>
        <dbReference type="Proteomes" id="UP000186684"/>
    </source>
</evidence>
<dbReference type="RefSeq" id="WP_143526206.1">
    <property type="nucleotide sequence ID" value="NZ_FTOQ01000009.1"/>
</dbReference>
<organism evidence="2 3">
    <name type="scientific">Roseivivax lentus</name>
    <dbReference type="NCBI Taxonomy" id="633194"/>
    <lineage>
        <taxon>Bacteria</taxon>
        <taxon>Pseudomonadati</taxon>
        <taxon>Pseudomonadota</taxon>
        <taxon>Alphaproteobacteria</taxon>
        <taxon>Rhodobacterales</taxon>
        <taxon>Roseobacteraceae</taxon>
        <taxon>Roseivivax</taxon>
    </lineage>
</organism>
<dbReference type="STRING" id="633194.SAMN05421759_10935"/>
<dbReference type="CDD" id="cd21173">
    <property type="entry name" value="NucC-like"/>
    <property type="match status" value="1"/>
</dbReference>
<dbReference type="EMBL" id="FTOQ01000009">
    <property type="protein sequence ID" value="SIS99627.1"/>
    <property type="molecule type" value="Genomic_DNA"/>
</dbReference>
<dbReference type="AlphaFoldDB" id="A0A1N7NMX2"/>
<name>A0A1N7NMX2_9RHOB</name>
<sequence length="335" mass="38395">MESEKHDLALFLDSVNAKLNYDYKTIQKRVKEDPGTAGDQAEETWAQILREWLPNHFHVVTKGRVIGSDGAASPQCDVVVLWPSYPKFLLDKKMYLASGVAAVFECKLTLRRQHLEKIFKNSVALSEISKGEYEDRLRRKKIKGENFFYEKYHRIFEFGVLAHSYEKEPSQAAVDELSKAIEEHDKLHVKDPVHMVDLFCVHNMGSWVSEKLGVTPTVIETEKNEFARIDYAPIATTNYHCLSVFSWGEGTGHRENFSALGSFISRFYRKLSRVDDTLGLISNYYIKALSTGAGGGGARRLWEYGPDNAEMLKLIQNRRGLDERVFYEDFIFLGF</sequence>
<dbReference type="OrthoDB" id="8264568at2"/>
<dbReference type="Proteomes" id="UP000186684">
    <property type="component" value="Unassembled WGS sequence"/>
</dbReference>
<protein>
    <recommendedName>
        <fullName evidence="1">DUF6602 domain-containing protein</fullName>
    </recommendedName>
</protein>
<accession>A0A1N7NMX2</accession>
<keyword evidence="3" id="KW-1185">Reference proteome</keyword>
<feature type="domain" description="DUF6602" evidence="1">
    <location>
        <begin position="28"/>
        <end position="124"/>
    </location>
</feature>
<evidence type="ECO:0000259" key="1">
    <source>
        <dbReference type="Pfam" id="PF20247"/>
    </source>
</evidence>
<proteinExistence type="predicted"/>
<reference evidence="3" key="1">
    <citation type="submission" date="2017-01" db="EMBL/GenBank/DDBJ databases">
        <authorList>
            <person name="Varghese N."/>
            <person name="Submissions S."/>
        </authorList>
    </citation>
    <scope>NUCLEOTIDE SEQUENCE [LARGE SCALE GENOMIC DNA]</scope>
    <source>
        <strain evidence="3">DSM 29430</strain>
    </source>
</reference>
<gene>
    <name evidence="2" type="ORF">SAMN05421759_10935</name>
</gene>